<feature type="chain" id="PRO_5021472605" evidence="1">
    <location>
        <begin position="21"/>
        <end position="963"/>
    </location>
</feature>
<dbReference type="Gene3D" id="2.120.10.30">
    <property type="entry name" value="TolB, C-terminal domain"/>
    <property type="match status" value="1"/>
</dbReference>
<proteinExistence type="predicted"/>
<keyword evidence="1" id="KW-0732">Signal</keyword>
<dbReference type="EMBL" id="SRKZ01000002">
    <property type="protein sequence ID" value="TGD81920.1"/>
    <property type="molecule type" value="Genomic_DNA"/>
</dbReference>
<organism evidence="2 3">
    <name type="scientific">Hymenobacter wooponensis</name>
    <dbReference type="NCBI Taxonomy" id="1525360"/>
    <lineage>
        <taxon>Bacteria</taxon>
        <taxon>Pseudomonadati</taxon>
        <taxon>Bacteroidota</taxon>
        <taxon>Cytophagia</taxon>
        <taxon>Cytophagales</taxon>
        <taxon>Hymenobacteraceae</taxon>
        <taxon>Hymenobacter</taxon>
    </lineage>
</organism>
<dbReference type="OrthoDB" id="9799878at2"/>
<keyword evidence="3" id="KW-1185">Reference proteome</keyword>
<dbReference type="InterPro" id="IPR011042">
    <property type="entry name" value="6-blade_b-propeller_TolB-like"/>
</dbReference>
<name>A0A4Z0MR73_9BACT</name>
<dbReference type="InterPro" id="IPR011659">
    <property type="entry name" value="WD40"/>
</dbReference>
<protein>
    <submittedName>
        <fullName evidence="2">Uncharacterized protein</fullName>
    </submittedName>
</protein>
<dbReference type="SUPFAM" id="SSF69304">
    <property type="entry name" value="Tricorn protease N-terminal domain"/>
    <property type="match status" value="1"/>
</dbReference>
<comment type="caution">
    <text evidence="2">The sequence shown here is derived from an EMBL/GenBank/DDBJ whole genome shotgun (WGS) entry which is preliminary data.</text>
</comment>
<evidence type="ECO:0000256" key="1">
    <source>
        <dbReference type="SAM" id="SignalP"/>
    </source>
</evidence>
<dbReference type="Pfam" id="PF07676">
    <property type="entry name" value="PD40"/>
    <property type="match status" value="1"/>
</dbReference>
<evidence type="ECO:0000313" key="2">
    <source>
        <dbReference type="EMBL" id="TGD81920.1"/>
    </source>
</evidence>
<dbReference type="Proteomes" id="UP000298284">
    <property type="component" value="Unassembled WGS sequence"/>
</dbReference>
<feature type="signal peptide" evidence="1">
    <location>
        <begin position="1"/>
        <end position="20"/>
    </location>
</feature>
<gene>
    <name evidence="2" type="ORF">EU557_08390</name>
</gene>
<accession>A0A4Z0MR73</accession>
<reference evidence="2 3" key="1">
    <citation type="submission" date="2019-04" db="EMBL/GenBank/DDBJ databases">
        <authorList>
            <person name="Feng G."/>
            <person name="Zhang J."/>
            <person name="Zhu H."/>
        </authorList>
    </citation>
    <scope>NUCLEOTIDE SEQUENCE [LARGE SCALE GENOMIC DNA]</scope>
    <source>
        <strain evidence="2 3">JCM 19491</strain>
    </source>
</reference>
<dbReference type="AlphaFoldDB" id="A0A4Z0MR73"/>
<sequence length="963" mass="107676">MRRGVLTAALGLAPCLPVLAQTLLPVGQQTPASLPWYEVRTPHFRVLYPTGFEATAQRTARRLEQVYQPVSASLQRPPRPISVVLQSQNTIGNGFVTLLPRHSEFYGSFPQDPFLTGTLDWLDELSVHEYRHVVQYEKARQDLGRLAYAVAGYGGVGLLTLGVPDWFFEGDAVGTETALTRSGRGRIPNFDIGLRANLLAGRTYSYSKAVAGSFRDNVPNHYVLGYFLTTRLKRTAGPTVWSDVLNRYYRFPVYPFSFSDKTRRQTGIRIDDLYRRTMQELDSTWRQEQAQLELTPATDLRQQASQRVFTEYQYPQYLTDSTVLAVKSGLGHISQLVRLSRRGPEEQVHQLGLWNNPEMLSVGGGKVAWVEFRYDPRWQQRVYSELRVLNLATGELTRPGRRTRYAAAVLSPDGQQLLTVSTDSAYQQRVHVVNAQNGTVVRTFPNPENYHYLQPRWSADGRTIAAVRLEPAGKALVLLDAQTGLARTVLPAANDNLSNPQPWGEYVLFNSPRSGIDNVYAVQTGTGEVRQVTSRPIGAYHAAVSPDGQRLAFHEFRAQGSRVVEMPLNPAQWRPVPVLAGSPDRYAAELAQHEPGKALVGPILPGPDSAAAALPVSRYRRLPHALNAYSWGLVQSASSSDLVLGVRSQDILSTTQAVAGISFDGIERTGSATVDVSYQGLWPVLDLGLTSGQRRTSVLTRDGNLLEDTWQYTRLLTGARLPLVLTHSRMQQSLTVAGYYQMEKVRDYDLPVRAISEVGFGRSLHVLTGSVAYARTLRQSRRDVGPRWGQTVSLAWRGTPFGTGLDAEQRSAQAGVYLPGVGLHHSIRLRGGYQWQQQNQYRFGSTVFYPRGLRYVSLDRMNVLSAEYRLPLADVHWELGRWLYVQRLKGVAFYDRAAGSSRVPLPTGETQLVRRTYYSTGFDLSFVFNPLRLRTPLEAGVRTFYNSQTRAWELQGLVLDVGF</sequence>
<evidence type="ECO:0000313" key="3">
    <source>
        <dbReference type="Proteomes" id="UP000298284"/>
    </source>
</evidence>